<comment type="caution">
    <text evidence="2">The sequence shown here is derived from an EMBL/GenBank/DDBJ whole genome shotgun (WGS) entry which is preliminary data.</text>
</comment>
<reference evidence="2 3" key="1">
    <citation type="journal article" date="2019" name="Int. J. Syst. Evol. Microbiol.">
        <title>The Global Catalogue of Microorganisms (GCM) 10K type strain sequencing project: providing services to taxonomists for standard genome sequencing and annotation.</title>
        <authorList>
            <consortium name="The Broad Institute Genomics Platform"/>
            <consortium name="The Broad Institute Genome Sequencing Center for Infectious Disease"/>
            <person name="Wu L."/>
            <person name="Ma J."/>
        </authorList>
    </citation>
    <scope>NUCLEOTIDE SEQUENCE [LARGE SCALE GENOMIC DNA]</scope>
    <source>
        <strain evidence="2 3">JCM 12774</strain>
    </source>
</reference>
<keyword evidence="1" id="KW-1133">Transmembrane helix</keyword>
<sequence length="180" mass="21422">MTKKKALLYIFLIVMVLDLLLLCLLAKNYDVIFLKKSNYLAPIILNIVVFFLVVKKSRGINLVLVVLSIILCFWLLIINLWTEFFHSFNYEEITSPQKSNVVIIEHRNSLIDQNISNYKIYQKKYGILMKELTKKDIIITVPYIFTLSQKEIFDFEEPIWINEKKVIFNTLEDRYKFNLD</sequence>
<feature type="transmembrane region" description="Helical" evidence="1">
    <location>
        <begin position="38"/>
        <end position="54"/>
    </location>
</feature>
<accession>A0ABN0YB96</accession>
<keyword evidence="1" id="KW-0472">Membrane</keyword>
<dbReference type="EMBL" id="BAAACX010000009">
    <property type="protein sequence ID" value="GAA0389824.1"/>
    <property type="molecule type" value="Genomic_DNA"/>
</dbReference>
<name>A0ABN0YB96_9BACL</name>
<dbReference type="RefSeq" id="WP_343860726.1">
    <property type="nucleotide sequence ID" value="NZ_BAAACX010000009.1"/>
</dbReference>
<evidence type="ECO:0000313" key="3">
    <source>
        <dbReference type="Proteomes" id="UP001500340"/>
    </source>
</evidence>
<evidence type="ECO:0000313" key="2">
    <source>
        <dbReference type="EMBL" id="GAA0389824.1"/>
    </source>
</evidence>
<dbReference type="Proteomes" id="UP001500340">
    <property type="component" value="Unassembled WGS sequence"/>
</dbReference>
<feature type="transmembrane region" description="Helical" evidence="1">
    <location>
        <begin position="6"/>
        <end position="26"/>
    </location>
</feature>
<keyword evidence="1" id="KW-0812">Transmembrane</keyword>
<organism evidence="2 3">
    <name type="scientific">Paenibacillus motobuensis</name>
    <dbReference type="NCBI Taxonomy" id="295324"/>
    <lineage>
        <taxon>Bacteria</taxon>
        <taxon>Bacillati</taxon>
        <taxon>Bacillota</taxon>
        <taxon>Bacilli</taxon>
        <taxon>Bacillales</taxon>
        <taxon>Paenibacillaceae</taxon>
        <taxon>Paenibacillus</taxon>
    </lineage>
</organism>
<evidence type="ECO:0000256" key="1">
    <source>
        <dbReference type="SAM" id="Phobius"/>
    </source>
</evidence>
<proteinExistence type="predicted"/>
<keyword evidence="3" id="KW-1185">Reference proteome</keyword>
<feature type="transmembrane region" description="Helical" evidence="1">
    <location>
        <begin position="60"/>
        <end position="81"/>
    </location>
</feature>
<gene>
    <name evidence="2" type="ORF">GCM10008933_20880</name>
</gene>
<protein>
    <submittedName>
        <fullName evidence="2">Uncharacterized protein</fullName>
    </submittedName>
</protein>